<organism evidence="1 2">
    <name type="scientific">Caerostris darwini</name>
    <dbReference type="NCBI Taxonomy" id="1538125"/>
    <lineage>
        <taxon>Eukaryota</taxon>
        <taxon>Metazoa</taxon>
        <taxon>Ecdysozoa</taxon>
        <taxon>Arthropoda</taxon>
        <taxon>Chelicerata</taxon>
        <taxon>Arachnida</taxon>
        <taxon>Araneae</taxon>
        <taxon>Araneomorphae</taxon>
        <taxon>Entelegynae</taxon>
        <taxon>Araneoidea</taxon>
        <taxon>Araneidae</taxon>
        <taxon>Caerostris</taxon>
    </lineage>
</organism>
<accession>A0AAV4TY49</accession>
<dbReference type="AlphaFoldDB" id="A0AAV4TY49"/>
<sequence length="114" mass="13022">MTNNFKINSCLLITLVHKSILFSVEVLRFLEERKAADAKRSFLKPQSLLCGEGRAKSFSSRTQDILWIRQETSADALLRNGAQESCSFGVRERALLFTLRTTEQFAFGLKYLLM</sequence>
<protein>
    <submittedName>
        <fullName evidence="1">Uncharacterized protein</fullName>
    </submittedName>
</protein>
<reference evidence="1 2" key="1">
    <citation type="submission" date="2021-06" db="EMBL/GenBank/DDBJ databases">
        <title>Caerostris darwini draft genome.</title>
        <authorList>
            <person name="Kono N."/>
            <person name="Arakawa K."/>
        </authorList>
    </citation>
    <scope>NUCLEOTIDE SEQUENCE [LARGE SCALE GENOMIC DNA]</scope>
</reference>
<keyword evidence="2" id="KW-1185">Reference proteome</keyword>
<comment type="caution">
    <text evidence="1">The sequence shown here is derived from an EMBL/GenBank/DDBJ whole genome shotgun (WGS) entry which is preliminary data.</text>
</comment>
<dbReference type="EMBL" id="BPLQ01010352">
    <property type="protein sequence ID" value="GIY50154.1"/>
    <property type="molecule type" value="Genomic_DNA"/>
</dbReference>
<gene>
    <name evidence="1" type="ORF">CDAR_529331</name>
</gene>
<evidence type="ECO:0000313" key="1">
    <source>
        <dbReference type="EMBL" id="GIY50154.1"/>
    </source>
</evidence>
<dbReference type="Proteomes" id="UP001054837">
    <property type="component" value="Unassembled WGS sequence"/>
</dbReference>
<evidence type="ECO:0000313" key="2">
    <source>
        <dbReference type="Proteomes" id="UP001054837"/>
    </source>
</evidence>
<name>A0AAV4TY49_9ARAC</name>
<proteinExistence type="predicted"/>